<comment type="subcellular location">
    <subcellularLocation>
        <location evidence="1">Cell membrane</location>
        <topology evidence="1">Multi-pass membrane protein</topology>
    </subcellularLocation>
</comment>
<feature type="transmembrane region" description="Helical" evidence="14">
    <location>
        <begin position="182"/>
        <end position="200"/>
    </location>
</feature>
<dbReference type="PROSITE" id="PS00456">
    <property type="entry name" value="NA_SOLUT_SYMP_1"/>
    <property type="match status" value="1"/>
</dbReference>
<feature type="transmembrane region" description="Helical" evidence="14">
    <location>
        <begin position="156"/>
        <end position="175"/>
    </location>
</feature>
<dbReference type="Proteomes" id="UP001484239">
    <property type="component" value="Unassembled WGS sequence"/>
</dbReference>
<name>A0ABU9E5J2_9BACT</name>
<feature type="transmembrane region" description="Helical" evidence="14">
    <location>
        <begin position="389"/>
        <end position="414"/>
    </location>
</feature>
<reference evidence="15 16" key="1">
    <citation type="submission" date="2024-02" db="EMBL/GenBank/DDBJ databases">
        <title>A novel Gemmatimonadota bacterium.</title>
        <authorList>
            <person name="Du Z.-J."/>
            <person name="Ye Y.-Q."/>
        </authorList>
    </citation>
    <scope>NUCLEOTIDE SEQUENCE [LARGE SCALE GENOMIC DNA]</scope>
    <source>
        <strain evidence="15 16">DH-20</strain>
    </source>
</reference>
<comment type="similarity">
    <text evidence="2 13">Belongs to the sodium:solute symporter (SSF) (TC 2.A.21) family.</text>
</comment>
<feature type="transmembrane region" description="Helical" evidence="14">
    <location>
        <begin position="363"/>
        <end position="383"/>
    </location>
</feature>
<accession>A0ABU9E5J2</accession>
<feature type="transmembrane region" description="Helical" evidence="14">
    <location>
        <begin position="421"/>
        <end position="438"/>
    </location>
</feature>
<feature type="transmembrane region" description="Helical" evidence="14">
    <location>
        <begin position="6"/>
        <end position="27"/>
    </location>
</feature>
<dbReference type="InterPro" id="IPR018212">
    <property type="entry name" value="Na/solute_symporter_CS"/>
</dbReference>
<keyword evidence="3" id="KW-0813">Transport</keyword>
<evidence type="ECO:0000256" key="9">
    <source>
        <dbReference type="ARBA" id="ARBA00023065"/>
    </source>
</evidence>
<sequence length="474" mass="50044">MSEVNPFYLGAFITYLIVVLAIGVWAYRRTNDVMDFWVMGQNMGPVLATWSLIANFVSAVSVIGFVGAVYTEGYAIIGHTVMGLMLGLTALYFVVGYVRALNVLTFPDLVARVTGYQISRPIAGTILLISGWLYLVMQLVGAGLLVTAITGVPYEYMVWVIGAVFIIYTVMGGLVSVAWTDLLQGVLMVSAVLIALVYMVNDLGGLTAMNESLAAIDPARVSPTAGGAYTLVGIAATFLAFFGTILTEQDMLIRIAACRDVRTAKIHVAGAGLVLSFLYAGLILLGGATTVALIGSGLSVEASDAAFPTLLTQYVPTGVGVVIILAVMSAILSTTDTRLHATGMTVARDLYSWMRPKADEEHLMKVSRIATIVLGLSATAMAVDPPGSIITLYGLRAVLLTTAFFLPVYVALFWTGLDGRAVLLAIAGGGIVGLATQLNGGGIGPFPSTFLGMGTAATLLLIAHYLFFRNRRPA</sequence>
<dbReference type="Gene3D" id="1.20.1730.10">
    <property type="entry name" value="Sodium/glucose cotransporter"/>
    <property type="match status" value="1"/>
</dbReference>
<keyword evidence="8" id="KW-0915">Sodium</keyword>
<evidence type="ECO:0000256" key="2">
    <source>
        <dbReference type="ARBA" id="ARBA00006434"/>
    </source>
</evidence>
<evidence type="ECO:0000256" key="14">
    <source>
        <dbReference type="SAM" id="Phobius"/>
    </source>
</evidence>
<comment type="catalytic activity">
    <reaction evidence="12">
        <text>L-proline(in) + Na(+)(in) = L-proline(out) + Na(+)(out)</text>
        <dbReference type="Rhea" id="RHEA:28967"/>
        <dbReference type="ChEBI" id="CHEBI:29101"/>
        <dbReference type="ChEBI" id="CHEBI:60039"/>
    </reaction>
</comment>
<feature type="transmembrane region" description="Helical" evidence="14">
    <location>
        <begin position="76"/>
        <end position="101"/>
    </location>
</feature>
<evidence type="ECO:0000256" key="6">
    <source>
        <dbReference type="ARBA" id="ARBA00022847"/>
    </source>
</evidence>
<dbReference type="PANTHER" id="PTHR48086">
    <property type="entry name" value="SODIUM/PROLINE SYMPORTER-RELATED"/>
    <property type="match status" value="1"/>
</dbReference>
<keyword evidence="9" id="KW-0406">Ion transport</keyword>
<dbReference type="PANTHER" id="PTHR48086:SF3">
    <property type="entry name" value="SODIUM_PROLINE SYMPORTER"/>
    <property type="match status" value="1"/>
</dbReference>
<dbReference type="EMBL" id="JBBHLI010000001">
    <property type="protein sequence ID" value="MEK9499977.1"/>
    <property type="molecule type" value="Genomic_DNA"/>
</dbReference>
<dbReference type="InterPro" id="IPR038377">
    <property type="entry name" value="Na/Glc_symporter_sf"/>
</dbReference>
<dbReference type="InterPro" id="IPR001734">
    <property type="entry name" value="Na/solute_symporter"/>
</dbReference>
<feature type="transmembrane region" description="Helical" evidence="14">
    <location>
        <begin position="314"/>
        <end position="334"/>
    </location>
</feature>
<evidence type="ECO:0000256" key="3">
    <source>
        <dbReference type="ARBA" id="ARBA00022448"/>
    </source>
</evidence>
<dbReference type="InterPro" id="IPR050277">
    <property type="entry name" value="Sodium:Solute_Symporter"/>
</dbReference>
<dbReference type="CDD" id="cd10322">
    <property type="entry name" value="SLC5sbd"/>
    <property type="match status" value="1"/>
</dbReference>
<feature type="transmembrane region" description="Helical" evidence="14">
    <location>
        <begin position="228"/>
        <end position="247"/>
    </location>
</feature>
<keyword evidence="4" id="KW-1003">Cell membrane</keyword>
<evidence type="ECO:0000256" key="5">
    <source>
        <dbReference type="ARBA" id="ARBA00022692"/>
    </source>
</evidence>
<evidence type="ECO:0000256" key="4">
    <source>
        <dbReference type="ARBA" id="ARBA00022475"/>
    </source>
</evidence>
<feature type="transmembrane region" description="Helical" evidence="14">
    <location>
        <begin position="122"/>
        <end position="150"/>
    </location>
</feature>
<evidence type="ECO:0000256" key="8">
    <source>
        <dbReference type="ARBA" id="ARBA00023053"/>
    </source>
</evidence>
<keyword evidence="6" id="KW-0769">Symport</keyword>
<keyword evidence="5 14" id="KW-0812">Transmembrane</keyword>
<keyword evidence="16" id="KW-1185">Reference proteome</keyword>
<feature type="transmembrane region" description="Helical" evidence="14">
    <location>
        <begin position="47"/>
        <end position="70"/>
    </location>
</feature>
<organism evidence="15 16">
    <name type="scientific">Gaopeijia maritima</name>
    <dbReference type="NCBI Taxonomy" id="3119007"/>
    <lineage>
        <taxon>Bacteria</taxon>
        <taxon>Pseudomonadati</taxon>
        <taxon>Gemmatimonadota</taxon>
        <taxon>Longimicrobiia</taxon>
        <taxon>Gaopeijiales</taxon>
        <taxon>Gaopeijiaceae</taxon>
        <taxon>Gaopeijia</taxon>
    </lineage>
</organism>
<evidence type="ECO:0000256" key="12">
    <source>
        <dbReference type="ARBA" id="ARBA00033708"/>
    </source>
</evidence>
<feature type="transmembrane region" description="Helical" evidence="14">
    <location>
        <begin position="450"/>
        <end position="468"/>
    </location>
</feature>
<protein>
    <submittedName>
        <fullName evidence="15">Sodium:solute symporter family protein</fullName>
    </submittedName>
</protein>
<comment type="caution">
    <text evidence="15">The sequence shown here is derived from an EMBL/GenBank/DDBJ whole genome shotgun (WGS) entry which is preliminary data.</text>
</comment>
<evidence type="ECO:0000256" key="11">
    <source>
        <dbReference type="ARBA" id="ARBA00023201"/>
    </source>
</evidence>
<evidence type="ECO:0000256" key="1">
    <source>
        <dbReference type="ARBA" id="ARBA00004651"/>
    </source>
</evidence>
<dbReference type="PROSITE" id="PS50283">
    <property type="entry name" value="NA_SOLUT_SYMP_3"/>
    <property type="match status" value="1"/>
</dbReference>
<keyword evidence="7 14" id="KW-1133">Transmembrane helix</keyword>
<dbReference type="Pfam" id="PF00474">
    <property type="entry name" value="SSF"/>
    <property type="match status" value="1"/>
</dbReference>
<evidence type="ECO:0000256" key="13">
    <source>
        <dbReference type="RuleBase" id="RU362091"/>
    </source>
</evidence>
<keyword evidence="10 14" id="KW-0472">Membrane</keyword>
<keyword evidence="11" id="KW-0739">Sodium transport</keyword>
<evidence type="ECO:0000313" key="15">
    <source>
        <dbReference type="EMBL" id="MEK9499977.1"/>
    </source>
</evidence>
<evidence type="ECO:0000313" key="16">
    <source>
        <dbReference type="Proteomes" id="UP001484239"/>
    </source>
</evidence>
<feature type="transmembrane region" description="Helical" evidence="14">
    <location>
        <begin position="268"/>
        <end position="294"/>
    </location>
</feature>
<proteinExistence type="inferred from homology"/>
<evidence type="ECO:0000256" key="10">
    <source>
        <dbReference type="ARBA" id="ARBA00023136"/>
    </source>
</evidence>
<dbReference type="RefSeq" id="WP_405277834.1">
    <property type="nucleotide sequence ID" value="NZ_CP144380.1"/>
</dbReference>
<evidence type="ECO:0000256" key="7">
    <source>
        <dbReference type="ARBA" id="ARBA00022989"/>
    </source>
</evidence>
<gene>
    <name evidence="15" type="ORF">WI372_03135</name>
</gene>